<evidence type="ECO:0000313" key="1">
    <source>
        <dbReference type="EMBL" id="SDJ81094.1"/>
    </source>
</evidence>
<dbReference type="AlphaFoldDB" id="A0A1G8WS48"/>
<proteinExistence type="predicted"/>
<organism evidence="1 2">
    <name type="scientific">Halovenus aranensis</name>
    <dbReference type="NCBI Taxonomy" id="890420"/>
    <lineage>
        <taxon>Archaea</taxon>
        <taxon>Methanobacteriati</taxon>
        <taxon>Methanobacteriota</taxon>
        <taxon>Stenosarchaea group</taxon>
        <taxon>Halobacteria</taxon>
        <taxon>Halobacteriales</taxon>
        <taxon>Haloarculaceae</taxon>
        <taxon>Halovenus</taxon>
    </lineage>
</organism>
<protein>
    <submittedName>
        <fullName evidence="1">Uncharacterized protein</fullName>
    </submittedName>
</protein>
<dbReference type="STRING" id="890420.SAMN05216226_109178"/>
<sequence length="75" mass="7824">MPDAVETPAPVRATAWSAVLSAVATASTVSSLTFGSETAPSKSLPAVNSGETVKPDTLHWLTWPAYTPSWFSVCS</sequence>
<gene>
    <name evidence="1" type="ORF">SAMN05216226_109178</name>
</gene>
<dbReference type="Proteomes" id="UP000198856">
    <property type="component" value="Unassembled WGS sequence"/>
</dbReference>
<keyword evidence="2" id="KW-1185">Reference proteome</keyword>
<name>A0A1G8WS48_9EURY</name>
<dbReference type="EMBL" id="FNFC01000009">
    <property type="protein sequence ID" value="SDJ81094.1"/>
    <property type="molecule type" value="Genomic_DNA"/>
</dbReference>
<evidence type="ECO:0000313" key="2">
    <source>
        <dbReference type="Proteomes" id="UP000198856"/>
    </source>
</evidence>
<accession>A0A1G8WS48</accession>
<reference evidence="1 2" key="1">
    <citation type="submission" date="2016-10" db="EMBL/GenBank/DDBJ databases">
        <authorList>
            <person name="de Groot N.N."/>
        </authorList>
    </citation>
    <scope>NUCLEOTIDE SEQUENCE [LARGE SCALE GENOMIC DNA]</scope>
    <source>
        <strain evidence="1 2">IBRC-M10015</strain>
    </source>
</reference>